<dbReference type="EMBL" id="BGZK01000879">
    <property type="protein sequence ID" value="GBP63755.1"/>
    <property type="molecule type" value="Genomic_DNA"/>
</dbReference>
<proteinExistence type="predicted"/>
<organism evidence="2 3">
    <name type="scientific">Eumeta variegata</name>
    <name type="common">Bagworm moth</name>
    <name type="synonym">Eumeta japonica</name>
    <dbReference type="NCBI Taxonomy" id="151549"/>
    <lineage>
        <taxon>Eukaryota</taxon>
        <taxon>Metazoa</taxon>
        <taxon>Ecdysozoa</taxon>
        <taxon>Arthropoda</taxon>
        <taxon>Hexapoda</taxon>
        <taxon>Insecta</taxon>
        <taxon>Pterygota</taxon>
        <taxon>Neoptera</taxon>
        <taxon>Endopterygota</taxon>
        <taxon>Lepidoptera</taxon>
        <taxon>Glossata</taxon>
        <taxon>Ditrysia</taxon>
        <taxon>Tineoidea</taxon>
        <taxon>Psychidae</taxon>
        <taxon>Oiketicinae</taxon>
        <taxon>Eumeta</taxon>
    </lineage>
</organism>
<comment type="caution">
    <text evidence="2">The sequence shown here is derived from an EMBL/GenBank/DDBJ whole genome shotgun (WGS) entry which is preliminary data.</text>
</comment>
<keyword evidence="3" id="KW-1185">Reference proteome</keyword>
<dbReference type="Proteomes" id="UP000299102">
    <property type="component" value="Unassembled WGS sequence"/>
</dbReference>
<evidence type="ECO:0000256" key="1">
    <source>
        <dbReference type="SAM" id="MobiDB-lite"/>
    </source>
</evidence>
<evidence type="ECO:0000313" key="2">
    <source>
        <dbReference type="EMBL" id="GBP63755.1"/>
    </source>
</evidence>
<feature type="region of interest" description="Disordered" evidence="1">
    <location>
        <begin position="1"/>
        <end position="41"/>
    </location>
</feature>
<gene>
    <name evidence="2" type="ORF">EVAR_40355_1</name>
</gene>
<name>A0A4C1XNF6_EUMVA</name>
<dbReference type="AlphaFoldDB" id="A0A4C1XNF6"/>
<reference evidence="2 3" key="1">
    <citation type="journal article" date="2019" name="Commun. Biol.">
        <title>The bagworm genome reveals a unique fibroin gene that provides high tensile strength.</title>
        <authorList>
            <person name="Kono N."/>
            <person name="Nakamura H."/>
            <person name="Ohtoshi R."/>
            <person name="Tomita M."/>
            <person name="Numata K."/>
            <person name="Arakawa K."/>
        </authorList>
    </citation>
    <scope>NUCLEOTIDE SEQUENCE [LARGE SCALE GENOMIC DNA]</scope>
</reference>
<accession>A0A4C1XNF6</accession>
<evidence type="ECO:0000313" key="3">
    <source>
        <dbReference type="Proteomes" id="UP000299102"/>
    </source>
</evidence>
<sequence>MALPKNPDSPIVLGSVPRGRERRRGANRSHGLFFGNGMPAGPGRVALGLPGHVTPRFMATSCGRARSDLHPASDKLE</sequence>
<protein>
    <submittedName>
        <fullName evidence="2">Uncharacterized protein</fullName>
    </submittedName>
</protein>